<dbReference type="Pfam" id="PF01596">
    <property type="entry name" value="Methyltransf_3"/>
    <property type="match status" value="1"/>
</dbReference>
<dbReference type="GO" id="GO:0008168">
    <property type="term" value="F:methyltransferase activity"/>
    <property type="evidence" value="ECO:0007669"/>
    <property type="project" value="UniProtKB-KW"/>
</dbReference>
<dbReference type="InterPro" id="IPR050362">
    <property type="entry name" value="Cation-dep_OMT"/>
</dbReference>
<dbReference type="PANTHER" id="PTHR10509">
    <property type="entry name" value="O-METHYLTRANSFERASE-RELATED"/>
    <property type="match status" value="1"/>
</dbReference>
<evidence type="ECO:0000313" key="5">
    <source>
        <dbReference type="Proteomes" id="UP001069802"/>
    </source>
</evidence>
<sequence>MKSRHLPISAQLQDYLIEQGVREDDLLRRLRAETLAMRFGHMQVSPEQGQFLAFLIKILRVRTVLEIGVFTGYSSLCMARALDDDGSLLGLDNQKRFTDIAQQYWAEAGQEEKIELRLCDALAELDRLQKKGATFDMIFLDADKERYPSYYDACLEVLNPGGLLVIDNVLWYGHVANATTTEPITCAIQQLNQTIVSDSRVEMVMLPFADGMTLVRKP</sequence>
<dbReference type="EMBL" id="JAPWGY010000003">
    <property type="protein sequence ID" value="MCZ4281512.1"/>
    <property type="molecule type" value="Genomic_DNA"/>
</dbReference>
<comment type="caution">
    <text evidence="4">The sequence shown here is derived from an EMBL/GenBank/DDBJ whole genome shotgun (WGS) entry which is preliminary data.</text>
</comment>
<dbReference type="PANTHER" id="PTHR10509:SF14">
    <property type="entry name" value="CAFFEOYL-COA O-METHYLTRANSFERASE 3-RELATED"/>
    <property type="match status" value="1"/>
</dbReference>
<dbReference type="GO" id="GO:0032259">
    <property type="term" value="P:methylation"/>
    <property type="evidence" value="ECO:0007669"/>
    <property type="project" value="UniProtKB-KW"/>
</dbReference>
<reference evidence="4" key="1">
    <citation type="submission" date="2022-12" db="EMBL/GenBank/DDBJ databases">
        <title>Bacterial isolates from different developmental stages of Nematostella vectensis.</title>
        <authorList>
            <person name="Fraune S."/>
        </authorList>
    </citation>
    <scope>NUCLEOTIDE SEQUENCE</scope>
    <source>
        <strain evidence="4">G21630-S1</strain>
    </source>
</reference>
<dbReference type="Gene3D" id="3.40.50.150">
    <property type="entry name" value="Vaccinia Virus protein VP39"/>
    <property type="match status" value="1"/>
</dbReference>
<dbReference type="InterPro" id="IPR029063">
    <property type="entry name" value="SAM-dependent_MTases_sf"/>
</dbReference>
<dbReference type="EC" id="2.1.1.-" evidence="4"/>
<dbReference type="CDD" id="cd02440">
    <property type="entry name" value="AdoMet_MTases"/>
    <property type="match status" value="1"/>
</dbReference>
<gene>
    <name evidence="4" type="ORF">O4H49_12035</name>
</gene>
<evidence type="ECO:0000256" key="1">
    <source>
        <dbReference type="ARBA" id="ARBA00022603"/>
    </source>
</evidence>
<evidence type="ECO:0000256" key="3">
    <source>
        <dbReference type="ARBA" id="ARBA00022691"/>
    </source>
</evidence>
<keyword evidence="1 4" id="KW-0489">Methyltransferase</keyword>
<keyword evidence="3" id="KW-0949">S-adenosyl-L-methionine</keyword>
<protein>
    <submittedName>
        <fullName evidence="4">Class I SAM-dependent methyltransferase</fullName>
        <ecNumber evidence="4">2.1.1.-</ecNumber>
    </submittedName>
</protein>
<proteinExistence type="predicted"/>
<evidence type="ECO:0000256" key="2">
    <source>
        <dbReference type="ARBA" id="ARBA00022679"/>
    </source>
</evidence>
<keyword evidence="5" id="KW-1185">Reference proteome</keyword>
<keyword evidence="2 4" id="KW-0808">Transferase</keyword>
<accession>A0ABT4LK76</accession>
<dbReference type="RefSeq" id="WP_269423662.1">
    <property type="nucleotide sequence ID" value="NZ_JAPWGY010000003.1"/>
</dbReference>
<dbReference type="InterPro" id="IPR002935">
    <property type="entry name" value="SAM_O-MeTrfase"/>
</dbReference>
<dbReference type="Proteomes" id="UP001069802">
    <property type="component" value="Unassembled WGS sequence"/>
</dbReference>
<organism evidence="4 5">
    <name type="scientific">Kiloniella laminariae</name>
    <dbReference type="NCBI Taxonomy" id="454162"/>
    <lineage>
        <taxon>Bacteria</taxon>
        <taxon>Pseudomonadati</taxon>
        <taxon>Pseudomonadota</taxon>
        <taxon>Alphaproteobacteria</taxon>
        <taxon>Rhodospirillales</taxon>
        <taxon>Kiloniellaceae</taxon>
        <taxon>Kiloniella</taxon>
    </lineage>
</organism>
<dbReference type="PROSITE" id="PS51682">
    <property type="entry name" value="SAM_OMT_I"/>
    <property type="match status" value="1"/>
</dbReference>
<evidence type="ECO:0000313" key="4">
    <source>
        <dbReference type="EMBL" id="MCZ4281512.1"/>
    </source>
</evidence>
<name>A0ABT4LK76_9PROT</name>
<dbReference type="SUPFAM" id="SSF53335">
    <property type="entry name" value="S-adenosyl-L-methionine-dependent methyltransferases"/>
    <property type="match status" value="1"/>
</dbReference>